<organism evidence="2 3">
    <name type="scientific">Ruminococcus gauvreauii</name>
    <dbReference type="NCBI Taxonomy" id="438033"/>
    <lineage>
        <taxon>Bacteria</taxon>
        <taxon>Bacillati</taxon>
        <taxon>Bacillota</taxon>
        <taxon>Clostridia</taxon>
        <taxon>Eubacteriales</taxon>
        <taxon>Oscillospiraceae</taxon>
        <taxon>Ruminococcus</taxon>
    </lineage>
</organism>
<feature type="transmembrane region" description="Helical" evidence="1">
    <location>
        <begin position="117"/>
        <end position="136"/>
    </location>
</feature>
<keyword evidence="1" id="KW-1133">Transmembrane helix</keyword>
<dbReference type="Pfam" id="PF13346">
    <property type="entry name" value="ABC2_membrane_5"/>
    <property type="match status" value="1"/>
</dbReference>
<evidence type="ECO:0000256" key="1">
    <source>
        <dbReference type="SAM" id="Phobius"/>
    </source>
</evidence>
<dbReference type="EMBL" id="CP102290">
    <property type="protein sequence ID" value="UWP59313.1"/>
    <property type="molecule type" value="Genomic_DNA"/>
</dbReference>
<feature type="transmembrane region" description="Helical" evidence="1">
    <location>
        <begin position="14"/>
        <end position="32"/>
    </location>
</feature>
<feature type="transmembrane region" description="Helical" evidence="1">
    <location>
        <begin position="143"/>
        <end position="164"/>
    </location>
</feature>
<evidence type="ECO:0000313" key="2">
    <source>
        <dbReference type="EMBL" id="UWP59313.1"/>
    </source>
</evidence>
<name>A0ABY5VIF4_9FIRM</name>
<feature type="transmembrane region" description="Helical" evidence="1">
    <location>
        <begin position="184"/>
        <end position="210"/>
    </location>
</feature>
<protein>
    <submittedName>
        <fullName evidence="2">ABC-2 transporter permease</fullName>
    </submittedName>
</protein>
<reference evidence="2" key="1">
    <citation type="journal article" date="2022" name="Cell">
        <title>Design, construction, and in vivo augmentation of a complex gut microbiome.</title>
        <authorList>
            <person name="Cheng A.G."/>
            <person name="Ho P.Y."/>
            <person name="Aranda-Diaz A."/>
            <person name="Jain S."/>
            <person name="Yu F.B."/>
            <person name="Meng X."/>
            <person name="Wang M."/>
            <person name="Iakiviak M."/>
            <person name="Nagashima K."/>
            <person name="Zhao A."/>
            <person name="Murugkar P."/>
            <person name="Patil A."/>
            <person name="Atabakhsh K."/>
            <person name="Weakley A."/>
            <person name="Yan J."/>
            <person name="Brumbaugh A.R."/>
            <person name="Higginbottom S."/>
            <person name="Dimas A."/>
            <person name="Shiver A.L."/>
            <person name="Deutschbauer A."/>
            <person name="Neff N."/>
            <person name="Sonnenburg J.L."/>
            <person name="Huang K.C."/>
            <person name="Fischbach M.A."/>
        </authorList>
    </citation>
    <scope>NUCLEOTIDE SEQUENCE</scope>
    <source>
        <strain evidence="2">DSM 19829</strain>
    </source>
</reference>
<sequence length="214" mass="23489">MKGLLLKDFYMQKLYLKQYLGTILLFSVIAVMLKSPTYMTFLGLMVGLTQIFSVISIDESGGFTYCLTLPVNRRKIVQEKYLLFLIELLLIFTVTAVIGAIIAVINSIPLREWLPQVFGGGAFYLAALSAIIPAALKWKVEKARILLVVMILIPGAVILLGSRVLTPDTRRSLSAWIGGGMSGITAAAVGILLLVVIVTVSYLTSVKIFLKKEF</sequence>
<dbReference type="RefSeq" id="WP_028527937.1">
    <property type="nucleotide sequence ID" value="NZ_CABLBR010000006.1"/>
</dbReference>
<feature type="transmembrane region" description="Helical" evidence="1">
    <location>
        <begin position="81"/>
        <end position="105"/>
    </location>
</feature>
<accession>A0ABY5VIF4</accession>
<keyword evidence="1" id="KW-0472">Membrane</keyword>
<gene>
    <name evidence="2" type="ORF">NQ502_18445</name>
</gene>
<dbReference type="InterPro" id="IPR025699">
    <property type="entry name" value="ABC2_memb-like"/>
</dbReference>
<dbReference type="Proteomes" id="UP001060164">
    <property type="component" value="Chromosome"/>
</dbReference>
<evidence type="ECO:0000313" key="3">
    <source>
        <dbReference type="Proteomes" id="UP001060164"/>
    </source>
</evidence>
<keyword evidence="3" id="KW-1185">Reference proteome</keyword>
<proteinExistence type="predicted"/>
<keyword evidence="1" id="KW-0812">Transmembrane</keyword>